<feature type="transmembrane region" description="Helical" evidence="1">
    <location>
        <begin position="164"/>
        <end position="181"/>
    </location>
</feature>
<keyword evidence="1" id="KW-1133">Transmembrane helix</keyword>
<evidence type="ECO:0000313" key="3">
    <source>
        <dbReference type="Proteomes" id="UP000518878"/>
    </source>
</evidence>
<dbReference type="RefSeq" id="WP_166700017.1">
    <property type="nucleotide sequence ID" value="NZ_JAAQTL010000001.1"/>
</dbReference>
<dbReference type="AlphaFoldDB" id="A0A7X5QVY1"/>
<dbReference type="Proteomes" id="UP000518878">
    <property type="component" value="Unassembled WGS sequence"/>
</dbReference>
<reference evidence="2 3" key="1">
    <citation type="journal article" date="2006" name="Int. J. Syst. Evol. Microbiol.">
        <title>Dyella yeojuensis sp. nov., isolated from greenhouse soil in Korea.</title>
        <authorList>
            <person name="Kim B.Y."/>
            <person name="Weon H.Y."/>
            <person name="Lee K.H."/>
            <person name="Seok S.J."/>
            <person name="Kwon S.W."/>
            <person name="Go S.J."/>
            <person name="Stackebrandt E."/>
        </authorList>
    </citation>
    <scope>NUCLEOTIDE SEQUENCE [LARGE SCALE GENOMIC DNA]</scope>
    <source>
        <strain evidence="2 3">DSM 17673</strain>
    </source>
</reference>
<keyword evidence="3" id="KW-1185">Reference proteome</keyword>
<evidence type="ECO:0000313" key="2">
    <source>
        <dbReference type="EMBL" id="NID16378.1"/>
    </source>
</evidence>
<sequence>MITAIEVPMVMAHAGTGLAGGFGAGFAHPFGGLDHLLAMVSVGLWGAFLGDPLVYRLPVVFPGLMVCGAVFGMVGVLFPPVEWGVAFSVVALGASIAMAWRPAVWMAIAIVAVFGLFHGYAHGKELPSAAEPVGYAAGFVLATGSLHLSGIGLGTIARWRQGAWIVRFAGMGIAVIGVWFFL</sequence>
<feature type="transmembrane region" description="Helical" evidence="1">
    <location>
        <begin position="133"/>
        <end position="157"/>
    </location>
</feature>
<organism evidence="2 3">
    <name type="scientific">Luteibacter yeojuensis</name>
    <dbReference type="NCBI Taxonomy" id="345309"/>
    <lineage>
        <taxon>Bacteria</taxon>
        <taxon>Pseudomonadati</taxon>
        <taxon>Pseudomonadota</taxon>
        <taxon>Gammaproteobacteria</taxon>
        <taxon>Lysobacterales</taxon>
        <taxon>Rhodanobacteraceae</taxon>
        <taxon>Luteibacter</taxon>
    </lineage>
</organism>
<feature type="transmembrane region" description="Helical" evidence="1">
    <location>
        <begin position="33"/>
        <end position="50"/>
    </location>
</feature>
<accession>A0A7X5QVY1</accession>
<feature type="transmembrane region" description="Helical" evidence="1">
    <location>
        <begin position="104"/>
        <end position="121"/>
    </location>
</feature>
<dbReference type="Pfam" id="PF04955">
    <property type="entry name" value="HupE_UreJ"/>
    <property type="match status" value="1"/>
</dbReference>
<feature type="transmembrane region" description="Helical" evidence="1">
    <location>
        <begin position="7"/>
        <end position="27"/>
    </location>
</feature>
<proteinExistence type="predicted"/>
<keyword evidence="1" id="KW-0472">Membrane</keyword>
<name>A0A7X5QVY1_9GAMM</name>
<dbReference type="EMBL" id="JAAQTL010000001">
    <property type="protein sequence ID" value="NID16378.1"/>
    <property type="molecule type" value="Genomic_DNA"/>
</dbReference>
<gene>
    <name evidence="2" type="ORF">HBF32_12990</name>
</gene>
<evidence type="ECO:0000256" key="1">
    <source>
        <dbReference type="SAM" id="Phobius"/>
    </source>
</evidence>
<dbReference type="InterPro" id="IPR007038">
    <property type="entry name" value="HupE_UreJ"/>
</dbReference>
<dbReference type="PIRSF" id="PIRSF016919">
    <property type="entry name" value="HupE_UreJ"/>
    <property type="match status" value="1"/>
</dbReference>
<comment type="caution">
    <text evidence="2">The sequence shown here is derived from an EMBL/GenBank/DDBJ whole genome shotgun (WGS) entry which is preliminary data.</text>
</comment>
<keyword evidence="1" id="KW-0812">Transmembrane</keyword>
<protein>
    <submittedName>
        <fullName evidence="2">HupE/UreJ family protein</fullName>
    </submittedName>
</protein>